<keyword evidence="2" id="KW-1185">Reference proteome</keyword>
<dbReference type="GO" id="GO:0003700">
    <property type="term" value="F:DNA-binding transcription factor activity"/>
    <property type="evidence" value="ECO:0007669"/>
    <property type="project" value="TreeGrafter"/>
</dbReference>
<dbReference type="PROSITE" id="PS51197">
    <property type="entry name" value="HTH_RRF2_2"/>
    <property type="match status" value="1"/>
</dbReference>
<evidence type="ECO:0000313" key="1">
    <source>
        <dbReference type="EMBL" id="TPP10362.1"/>
    </source>
</evidence>
<gene>
    <name evidence="1" type="ORF">FJQ55_05750</name>
</gene>
<accession>A0A504UYT8</accession>
<dbReference type="PANTHER" id="PTHR33221:SF15">
    <property type="entry name" value="HTH-TYPE TRANSCRIPTIONAL REGULATOR YWGB-RELATED"/>
    <property type="match status" value="1"/>
</dbReference>
<dbReference type="InterPro" id="IPR036390">
    <property type="entry name" value="WH_DNA-bd_sf"/>
</dbReference>
<dbReference type="RefSeq" id="WP_140826710.1">
    <property type="nucleotide sequence ID" value="NZ_VFYP01000001.1"/>
</dbReference>
<dbReference type="EMBL" id="VFYP01000001">
    <property type="protein sequence ID" value="TPP10362.1"/>
    <property type="molecule type" value="Genomic_DNA"/>
</dbReference>
<comment type="caution">
    <text evidence="1">The sequence shown here is derived from an EMBL/GenBank/DDBJ whole genome shotgun (WGS) entry which is preliminary data.</text>
</comment>
<dbReference type="GO" id="GO:0005829">
    <property type="term" value="C:cytosol"/>
    <property type="evidence" value="ECO:0007669"/>
    <property type="project" value="TreeGrafter"/>
</dbReference>
<dbReference type="InterPro" id="IPR000944">
    <property type="entry name" value="Tscrpt_reg_Rrf2"/>
</dbReference>
<dbReference type="Pfam" id="PF02082">
    <property type="entry name" value="Rrf2"/>
    <property type="match status" value="1"/>
</dbReference>
<dbReference type="Proteomes" id="UP000316429">
    <property type="component" value="Unassembled WGS sequence"/>
</dbReference>
<dbReference type="PANTHER" id="PTHR33221">
    <property type="entry name" value="WINGED HELIX-TURN-HELIX TRANSCRIPTIONAL REGULATOR, RRF2 FAMILY"/>
    <property type="match status" value="1"/>
</dbReference>
<dbReference type="AlphaFoldDB" id="A0A504UYT8"/>
<evidence type="ECO:0000313" key="2">
    <source>
        <dbReference type="Proteomes" id="UP000316429"/>
    </source>
</evidence>
<reference evidence="1 2" key="1">
    <citation type="submission" date="2019-06" db="EMBL/GenBank/DDBJ databases">
        <title>Rhizobium sp. CL12 isolated from roots of soybean.</title>
        <authorList>
            <person name="Wang C."/>
        </authorList>
    </citation>
    <scope>NUCLEOTIDE SEQUENCE [LARGE SCALE GENOMIC DNA]</scope>
    <source>
        <strain evidence="1 2">CL12</strain>
    </source>
</reference>
<protein>
    <submittedName>
        <fullName evidence="1">Rrf2 family transcriptional regulator</fullName>
    </submittedName>
</protein>
<dbReference type="InterPro" id="IPR036388">
    <property type="entry name" value="WH-like_DNA-bd_sf"/>
</dbReference>
<proteinExistence type="predicted"/>
<dbReference type="Gene3D" id="1.10.10.10">
    <property type="entry name" value="Winged helix-like DNA-binding domain superfamily/Winged helix DNA-binding domain"/>
    <property type="match status" value="1"/>
</dbReference>
<dbReference type="OrthoDB" id="9800506at2"/>
<organism evidence="1 2">
    <name type="scientific">Rhizobium glycinendophyticum</name>
    <dbReference type="NCBI Taxonomy" id="2589807"/>
    <lineage>
        <taxon>Bacteria</taxon>
        <taxon>Pseudomonadati</taxon>
        <taxon>Pseudomonadota</taxon>
        <taxon>Alphaproteobacteria</taxon>
        <taxon>Hyphomicrobiales</taxon>
        <taxon>Rhizobiaceae</taxon>
        <taxon>Rhizobium/Agrobacterium group</taxon>
        <taxon>Rhizobium</taxon>
    </lineage>
</organism>
<name>A0A504UYT8_9HYPH</name>
<sequence length="135" mass="14668">MSDTRLSRMLHVLVHMHLLGGSETSDTISKMLNTNPVVVRRTMAALKDHGIVASSGGRSGGWRLARSASEITVEHVHHALQSGSAFSIALSKDHSSCPVESAVNRFLDRAMTDAETCLRRSFAAMTIDDFATQFV</sequence>
<dbReference type="SUPFAM" id="SSF46785">
    <property type="entry name" value="Winged helix' DNA-binding domain"/>
    <property type="match status" value="1"/>
</dbReference>